<protein>
    <recommendedName>
        <fullName evidence="2">2EXR domain-containing protein</fullName>
    </recommendedName>
</protein>
<comment type="caution">
    <text evidence="3">The sequence shown here is derived from an EMBL/GenBank/DDBJ whole genome shotgun (WGS) entry which is preliminary data.</text>
</comment>
<sequence length="490" mass="53422">MPESTNSGELSNKGKAFTLFSKLPPELQLKVWSFAIPEPRVVVLHRKRHVAQATPSMLSTNYDSRKEILKHYETCFSSCLKHGRAVYFNPKDKVIFSNLRILRHFLSHVTRADGEQIHNLALIPSSFCTPENGTLQKMNAKGYTDCIMWSLWVIISAIETLGMVEEIIFISPNFPKEEDNQLVTKTLGKFLEALKLLIDKYPDLADWMFNHVPKLPAISVLRCRFDSEIADALVKGIPVYTQSPINTPSKPSGVTPQTAAPQVEASPVAPQHVPATTTSTSVSSYPPARPGAAAFPAPTGTAAQRYAPLQPTKTTSSEAERPPPPQPGAAPIPSSRSIPPPPKVGETFHPEQTSAPQPSTSRSLPSQMGIPPPSSAFGGQPPTSSTATSNTPSSSYPVQIPLTESGGPRRSLEHPPGYHQNVYASDQTSEQRRAQETINASSAFGGRESTENVGAMDSESIWNTAKKWTQQAGEKLSEAEAEVWRKINKD</sequence>
<dbReference type="EMBL" id="QGMF01000589">
    <property type="protein sequence ID" value="TVY14922.1"/>
    <property type="molecule type" value="Genomic_DNA"/>
</dbReference>
<dbReference type="PANTHER" id="PTHR35910:SF6">
    <property type="entry name" value="2EXR DOMAIN-CONTAINING PROTEIN"/>
    <property type="match status" value="1"/>
</dbReference>
<accession>A0A8T9B9D8</accession>
<evidence type="ECO:0000256" key="1">
    <source>
        <dbReference type="SAM" id="MobiDB-lite"/>
    </source>
</evidence>
<feature type="region of interest" description="Disordered" evidence="1">
    <location>
        <begin position="310"/>
        <end position="458"/>
    </location>
</feature>
<organism evidence="3 4">
    <name type="scientific">Lachnellula arida</name>
    <dbReference type="NCBI Taxonomy" id="1316785"/>
    <lineage>
        <taxon>Eukaryota</taxon>
        <taxon>Fungi</taxon>
        <taxon>Dikarya</taxon>
        <taxon>Ascomycota</taxon>
        <taxon>Pezizomycotina</taxon>
        <taxon>Leotiomycetes</taxon>
        <taxon>Helotiales</taxon>
        <taxon>Lachnaceae</taxon>
        <taxon>Lachnellula</taxon>
    </lineage>
</organism>
<evidence type="ECO:0000313" key="4">
    <source>
        <dbReference type="Proteomes" id="UP000469559"/>
    </source>
</evidence>
<reference evidence="3 4" key="1">
    <citation type="submission" date="2018-05" db="EMBL/GenBank/DDBJ databases">
        <title>Whole genome sequencing for identification of molecular markers to develop diagnostic detection tools for the regulated plant pathogen Lachnellula willkommii.</title>
        <authorList>
            <person name="Giroux E."/>
            <person name="Bilodeau G."/>
        </authorList>
    </citation>
    <scope>NUCLEOTIDE SEQUENCE [LARGE SCALE GENOMIC DNA]</scope>
    <source>
        <strain evidence="3 4">CBS 203.66</strain>
    </source>
</reference>
<dbReference type="Proteomes" id="UP000469559">
    <property type="component" value="Unassembled WGS sequence"/>
</dbReference>
<feature type="compositionally biased region" description="Polar residues" evidence="1">
    <location>
        <begin position="350"/>
        <end position="366"/>
    </location>
</feature>
<dbReference type="Pfam" id="PF20150">
    <property type="entry name" value="2EXR"/>
    <property type="match status" value="1"/>
</dbReference>
<feature type="domain" description="2EXR" evidence="2">
    <location>
        <begin position="17"/>
        <end position="92"/>
    </location>
</feature>
<feature type="compositionally biased region" description="Polar residues" evidence="1">
    <location>
        <begin position="244"/>
        <end position="260"/>
    </location>
</feature>
<dbReference type="AlphaFoldDB" id="A0A8T9B9D8"/>
<dbReference type="InterPro" id="IPR045518">
    <property type="entry name" value="2EXR"/>
</dbReference>
<gene>
    <name evidence="3" type="ORF">LARI1_G007234</name>
</gene>
<evidence type="ECO:0000259" key="2">
    <source>
        <dbReference type="Pfam" id="PF20150"/>
    </source>
</evidence>
<dbReference type="OrthoDB" id="5385910at2759"/>
<proteinExistence type="predicted"/>
<feature type="compositionally biased region" description="Low complexity" evidence="1">
    <location>
        <begin position="276"/>
        <end position="298"/>
    </location>
</feature>
<feature type="region of interest" description="Disordered" evidence="1">
    <location>
        <begin position="244"/>
        <end position="298"/>
    </location>
</feature>
<feature type="compositionally biased region" description="Low complexity" evidence="1">
    <location>
        <begin position="381"/>
        <end position="397"/>
    </location>
</feature>
<keyword evidence="4" id="KW-1185">Reference proteome</keyword>
<name>A0A8T9B9D8_9HELO</name>
<evidence type="ECO:0000313" key="3">
    <source>
        <dbReference type="EMBL" id="TVY14922.1"/>
    </source>
</evidence>
<dbReference type="PANTHER" id="PTHR35910">
    <property type="entry name" value="2EXR DOMAIN-CONTAINING PROTEIN"/>
    <property type="match status" value="1"/>
</dbReference>